<evidence type="ECO:0000313" key="2">
    <source>
        <dbReference type="Proteomes" id="UP000589036"/>
    </source>
</evidence>
<dbReference type="Gene3D" id="3.20.20.150">
    <property type="entry name" value="Divalent-metal-dependent TIM barrel enzymes"/>
    <property type="match status" value="1"/>
</dbReference>
<accession>A0A852TU60</accession>
<dbReference type="EMBL" id="JACCCC010000001">
    <property type="protein sequence ID" value="NYE47976.1"/>
    <property type="molecule type" value="Genomic_DNA"/>
</dbReference>
<gene>
    <name evidence="1" type="ORF">HDA32_003096</name>
</gene>
<evidence type="ECO:0000313" key="1">
    <source>
        <dbReference type="EMBL" id="NYE47976.1"/>
    </source>
</evidence>
<proteinExistence type="predicted"/>
<comment type="caution">
    <text evidence="1">The sequence shown here is derived from an EMBL/GenBank/DDBJ whole genome shotgun (WGS) entry which is preliminary data.</text>
</comment>
<organism evidence="1 2">
    <name type="scientific">Spinactinospora alkalitolerans</name>
    <dbReference type="NCBI Taxonomy" id="687207"/>
    <lineage>
        <taxon>Bacteria</taxon>
        <taxon>Bacillati</taxon>
        <taxon>Actinomycetota</taxon>
        <taxon>Actinomycetes</taxon>
        <taxon>Streptosporangiales</taxon>
        <taxon>Nocardiopsidaceae</taxon>
        <taxon>Spinactinospora</taxon>
    </lineage>
</organism>
<sequence length="51" mass="5677">MRPERVLREMREVGLTATEFGPEGFLPKEPEVAARVLDHHGLGAVGGFLFR</sequence>
<dbReference type="AlphaFoldDB" id="A0A852TU60"/>
<reference evidence="1 2" key="1">
    <citation type="submission" date="2020-07" db="EMBL/GenBank/DDBJ databases">
        <title>Sequencing the genomes of 1000 actinobacteria strains.</title>
        <authorList>
            <person name="Klenk H.-P."/>
        </authorList>
    </citation>
    <scope>NUCLEOTIDE SEQUENCE [LARGE SCALE GENOMIC DNA]</scope>
    <source>
        <strain evidence="1 2">CXB654</strain>
    </source>
</reference>
<dbReference type="Proteomes" id="UP000589036">
    <property type="component" value="Unassembled WGS sequence"/>
</dbReference>
<protein>
    <submittedName>
        <fullName evidence="1">Uncharacterized protein</fullName>
    </submittedName>
</protein>
<name>A0A852TU60_9ACTN</name>
<keyword evidence="2" id="KW-1185">Reference proteome</keyword>